<dbReference type="EMBL" id="BGPR01004422">
    <property type="protein sequence ID" value="GBM99496.1"/>
    <property type="molecule type" value="Genomic_DNA"/>
</dbReference>
<accession>A0A4Y2KD46</accession>
<evidence type="ECO:0000313" key="1">
    <source>
        <dbReference type="EMBL" id="GBM99496.1"/>
    </source>
</evidence>
<gene>
    <name evidence="1" type="ORF">AVEN_119775_1</name>
</gene>
<organism evidence="1 2">
    <name type="scientific">Araneus ventricosus</name>
    <name type="common">Orbweaver spider</name>
    <name type="synonym">Epeira ventricosa</name>
    <dbReference type="NCBI Taxonomy" id="182803"/>
    <lineage>
        <taxon>Eukaryota</taxon>
        <taxon>Metazoa</taxon>
        <taxon>Ecdysozoa</taxon>
        <taxon>Arthropoda</taxon>
        <taxon>Chelicerata</taxon>
        <taxon>Arachnida</taxon>
        <taxon>Araneae</taxon>
        <taxon>Araneomorphae</taxon>
        <taxon>Entelegynae</taxon>
        <taxon>Araneoidea</taxon>
        <taxon>Araneidae</taxon>
        <taxon>Araneus</taxon>
    </lineage>
</organism>
<evidence type="ECO:0000313" key="2">
    <source>
        <dbReference type="Proteomes" id="UP000499080"/>
    </source>
</evidence>
<sequence>MVTASPYVVHEQSLNPDYITIERGFTTYFILGPHFFEDNTPYGPQRCSIADARCCALLQKQAIPALQERDCLETTVLMQDGAPHKIARTVQPLLRAHFGDERVIFRRFPTA</sequence>
<evidence type="ECO:0008006" key="3">
    <source>
        <dbReference type="Google" id="ProtNLM"/>
    </source>
</evidence>
<dbReference type="AlphaFoldDB" id="A0A4Y2KD46"/>
<keyword evidence="2" id="KW-1185">Reference proteome</keyword>
<reference evidence="1 2" key="1">
    <citation type="journal article" date="2019" name="Sci. Rep.">
        <title>Orb-weaving spider Araneus ventricosus genome elucidates the spidroin gene catalogue.</title>
        <authorList>
            <person name="Kono N."/>
            <person name="Nakamura H."/>
            <person name="Ohtoshi R."/>
            <person name="Moran D.A.P."/>
            <person name="Shinohara A."/>
            <person name="Yoshida Y."/>
            <person name="Fujiwara M."/>
            <person name="Mori M."/>
            <person name="Tomita M."/>
            <person name="Arakawa K."/>
        </authorList>
    </citation>
    <scope>NUCLEOTIDE SEQUENCE [LARGE SCALE GENOMIC DNA]</scope>
</reference>
<protein>
    <recommendedName>
        <fullName evidence="3">DUF4817 domain-containing protein</fullName>
    </recommendedName>
</protein>
<dbReference type="Proteomes" id="UP000499080">
    <property type="component" value="Unassembled WGS sequence"/>
</dbReference>
<comment type="caution">
    <text evidence="1">The sequence shown here is derived from an EMBL/GenBank/DDBJ whole genome shotgun (WGS) entry which is preliminary data.</text>
</comment>
<proteinExistence type="predicted"/>
<name>A0A4Y2KD46_ARAVE</name>
<dbReference type="OrthoDB" id="6752614at2759"/>